<dbReference type="RefSeq" id="WP_307187237.1">
    <property type="nucleotide sequence ID" value="NZ_JAUTBA010000001.1"/>
</dbReference>
<comment type="caution">
    <text evidence="1">The sequence shown here is derived from an EMBL/GenBank/DDBJ whole genome shotgun (WGS) entry which is preliminary data.</text>
</comment>
<evidence type="ECO:0008006" key="3">
    <source>
        <dbReference type="Google" id="ProtNLM"/>
    </source>
</evidence>
<proteinExistence type="predicted"/>
<evidence type="ECO:0000313" key="1">
    <source>
        <dbReference type="EMBL" id="MDQ1151804.1"/>
    </source>
</evidence>
<protein>
    <recommendedName>
        <fullName evidence="3">DUF4325 domain-containing protein</fullName>
    </recommendedName>
</protein>
<dbReference type="EMBL" id="JAUTBA010000001">
    <property type="protein sequence ID" value="MDQ1151804.1"/>
    <property type="molecule type" value="Genomic_DNA"/>
</dbReference>
<reference evidence="1 2" key="1">
    <citation type="submission" date="2023-07" db="EMBL/GenBank/DDBJ databases">
        <title>Functional and genomic diversity of the sorghum phyllosphere microbiome.</title>
        <authorList>
            <person name="Shade A."/>
        </authorList>
    </citation>
    <scope>NUCLEOTIDE SEQUENCE [LARGE SCALE GENOMIC DNA]</scope>
    <source>
        <strain evidence="1 2">SORGH_AS_0892</strain>
    </source>
</reference>
<dbReference type="Proteomes" id="UP001244640">
    <property type="component" value="Unassembled WGS sequence"/>
</dbReference>
<keyword evidence="2" id="KW-1185">Reference proteome</keyword>
<organism evidence="1 2">
    <name type="scientific">Sphingobacterium zeae</name>
    <dbReference type="NCBI Taxonomy" id="1776859"/>
    <lineage>
        <taxon>Bacteria</taxon>
        <taxon>Pseudomonadati</taxon>
        <taxon>Bacteroidota</taxon>
        <taxon>Sphingobacteriia</taxon>
        <taxon>Sphingobacteriales</taxon>
        <taxon>Sphingobacteriaceae</taxon>
        <taxon>Sphingobacterium</taxon>
    </lineage>
</organism>
<accession>A0ABU0UAF3</accession>
<gene>
    <name evidence="1" type="ORF">QE382_003788</name>
</gene>
<evidence type="ECO:0000313" key="2">
    <source>
        <dbReference type="Proteomes" id="UP001244640"/>
    </source>
</evidence>
<sequence length="64" mass="7229">MNRQIVQTVRLRGKIASGNLFRDQLADALRAEGRTVYAEVFKSTSFGGRYMDLDVWHNGVNLGE</sequence>
<name>A0ABU0UAF3_9SPHI</name>